<keyword evidence="1" id="KW-0472">Membrane</keyword>
<dbReference type="PROSITE" id="PS51257">
    <property type="entry name" value="PROKAR_LIPOPROTEIN"/>
    <property type="match status" value="1"/>
</dbReference>
<sequence>MSNTKNKETLKTVLQFIVSVITALLATLGVQSCVGI</sequence>
<dbReference type="RefSeq" id="WP_158214686.1">
    <property type="nucleotide sequence ID" value="NZ_JADYTN010000014.1"/>
</dbReference>
<dbReference type="InterPro" id="IPR045505">
    <property type="entry name" value="DUF6486"/>
</dbReference>
<comment type="caution">
    <text evidence="2">The sequence shown here is derived from an EMBL/GenBank/DDBJ whole genome shotgun (WGS) entry which is preliminary data.</text>
</comment>
<proteinExistence type="predicted"/>
<reference evidence="2 3" key="1">
    <citation type="submission" date="2020-12" db="EMBL/GenBank/DDBJ databases">
        <title>Whole genome sequences of gut porcine anaerobes.</title>
        <authorList>
            <person name="Kubasova T."/>
            <person name="Jahodarova E."/>
            <person name="Rychlik I."/>
        </authorList>
    </citation>
    <scope>NUCLEOTIDE SEQUENCE [LARGE SCALE GENOMIC DNA]</scope>
    <source>
        <strain evidence="2 3">An925</strain>
    </source>
</reference>
<dbReference type="EMBL" id="JADYTN010000014">
    <property type="protein sequence ID" value="MCF2563978.1"/>
    <property type="molecule type" value="Genomic_DNA"/>
</dbReference>
<keyword evidence="1" id="KW-1133">Transmembrane helix</keyword>
<evidence type="ECO:0000313" key="2">
    <source>
        <dbReference type="EMBL" id="MCF2563978.1"/>
    </source>
</evidence>
<evidence type="ECO:0000313" key="3">
    <source>
        <dbReference type="Proteomes" id="UP001200470"/>
    </source>
</evidence>
<dbReference type="NCBIfam" id="NF033879">
    <property type="entry name" value="smalltalk"/>
    <property type="match status" value="1"/>
</dbReference>
<dbReference type="Proteomes" id="UP001200470">
    <property type="component" value="Unassembled WGS sequence"/>
</dbReference>
<evidence type="ECO:0000256" key="1">
    <source>
        <dbReference type="SAM" id="Phobius"/>
    </source>
</evidence>
<organism evidence="2 3">
    <name type="scientific">Xylanibacter brevis</name>
    <dbReference type="NCBI Taxonomy" id="83231"/>
    <lineage>
        <taxon>Bacteria</taxon>
        <taxon>Pseudomonadati</taxon>
        <taxon>Bacteroidota</taxon>
        <taxon>Bacteroidia</taxon>
        <taxon>Bacteroidales</taxon>
        <taxon>Prevotellaceae</taxon>
        <taxon>Xylanibacter</taxon>
    </lineage>
</organism>
<feature type="transmembrane region" description="Helical" evidence="1">
    <location>
        <begin position="12"/>
        <end position="30"/>
    </location>
</feature>
<keyword evidence="1" id="KW-0812">Transmembrane</keyword>
<dbReference type="Pfam" id="PF20096">
    <property type="entry name" value="DUF6486"/>
    <property type="match status" value="1"/>
</dbReference>
<gene>
    <name evidence="2" type="ORF">I6E12_07630</name>
</gene>
<keyword evidence="3" id="KW-1185">Reference proteome</keyword>
<accession>A0ABS9CFX8</accession>
<name>A0ABS9CFX8_9BACT</name>
<protein>
    <submittedName>
        <fullName evidence="2">Smalltalk protein</fullName>
    </submittedName>
</protein>